<feature type="signal peptide" evidence="5">
    <location>
        <begin position="1"/>
        <end position="29"/>
    </location>
</feature>
<dbReference type="Gene3D" id="3.40.50.1820">
    <property type="entry name" value="alpha/beta hydrolase"/>
    <property type="match status" value="1"/>
</dbReference>
<feature type="region of interest" description="Disordered" evidence="4">
    <location>
        <begin position="41"/>
        <end position="75"/>
    </location>
</feature>
<dbReference type="SUPFAM" id="SSF53474">
    <property type="entry name" value="alpha/beta-Hydrolases"/>
    <property type="match status" value="1"/>
</dbReference>
<dbReference type="AlphaFoldDB" id="A0A7Y7B861"/>
<keyword evidence="3" id="KW-0443">Lipid metabolism</keyword>
<keyword evidence="7" id="KW-1185">Reference proteome</keyword>
<feature type="compositionally biased region" description="Basic and acidic residues" evidence="4">
    <location>
        <begin position="61"/>
        <end position="75"/>
    </location>
</feature>
<sequence length="457" mass="48951">MPVTDPQRALRRRALVAAGVLALTGLVSAFTPTAHAAAATAAASPLPAPTGPYPVGTTTRHLTDTARPDPWHPERGPRQVMVSFWYPAARAQWRTAQRVAPHMDTLSAAHFGSAKGAGAFNYGVPVGSVDWAATRTHAVVDAPVARGTRVRPVVLYSAGLGDPRTWNTSLVEELASRGYVVVTVDHTYDSSEVLLTGTGPGRQGGRRLVESALPALARQHGTDPSAVLRKAMTARVDDTRFVLDVLDGHRQHPRPELPRTLTDAMDLHRIAMAGHSAGGFTALQAMHDDRRIGAAVDMDGTLAFPDGRPGSVARDGVDRPFLLMGTESADSGSYRRQPSWAALWQHSRGWRGDLTLLGSRHGAYTDAAALLPGAASREVLRKDVGTVRPERAVAATRAAVVTFLDRFLRGRESHMLDGFPELRPEGARGTARPATTNRYSTNNPRAAARTSNSSKRA</sequence>
<dbReference type="EMBL" id="JABBXF010000051">
    <property type="protein sequence ID" value="NVK80351.1"/>
    <property type="molecule type" value="Genomic_DNA"/>
</dbReference>
<dbReference type="GO" id="GO:0016042">
    <property type="term" value="P:lipid catabolic process"/>
    <property type="evidence" value="ECO:0007669"/>
    <property type="project" value="UniProtKB-KW"/>
</dbReference>
<feature type="chain" id="PRO_5038756890" evidence="5">
    <location>
        <begin position="30"/>
        <end position="457"/>
    </location>
</feature>
<dbReference type="InterPro" id="IPR006311">
    <property type="entry name" value="TAT_signal"/>
</dbReference>
<evidence type="ECO:0000256" key="5">
    <source>
        <dbReference type="SAM" id="SignalP"/>
    </source>
</evidence>
<keyword evidence="5" id="KW-0732">Signal</keyword>
<evidence type="ECO:0000256" key="4">
    <source>
        <dbReference type="SAM" id="MobiDB-lite"/>
    </source>
</evidence>
<dbReference type="PANTHER" id="PTHR10272:SF0">
    <property type="entry name" value="PLATELET-ACTIVATING FACTOR ACETYLHYDROLASE"/>
    <property type="match status" value="1"/>
</dbReference>
<reference evidence="6 7" key="1">
    <citation type="submission" date="2020-04" db="EMBL/GenBank/DDBJ databases">
        <title>Draft Genome Sequence of Streptomyces morookaense DSM 40503, an 8-azaguanine-producing strain.</title>
        <authorList>
            <person name="Qi J."/>
            <person name="Gao J.-M."/>
        </authorList>
    </citation>
    <scope>NUCLEOTIDE SEQUENCE [LARGE SCALE GENOMIC DNA]</scope>
    <source>
        <strain evidence="6 7">DSM 40503</strain>
    </source>
</reference>
<dbReference type="PANTHER" id="PTHR10272">
    <property type="entry name" value="PLATELET-ACTIVATING FACTOR ACETYLHYDROLASE"/>
    <property type="match status" value="1"/>
</dbReference>
<gene>
    <name evidence="6" type="ORF">HG542_22210</name>
</gene>
<evidence type="ECO:0000256" key="3">
    <source>
        <dbReference type="ARBA" id="ARBA00023098"/>
    </source>
</evidence>
<dbReference type="PROSITE" id="PS51318">
    <property type="entry name" value="TAT"/>
    <property type="match status" value="1"/>
</dbReference>
<dbReference type="Proteomes" id="UP000587462">
    <property type="component" value="Unassembled WGS sequence"/>
</dbReference>
<evidence type="ECO:0000313" key="7">
    <source>
        <dbReference type="Proteomes" id="UP000587462"/>
    </source>
</evidence>
<dbReference type="InterPro" id="IPR029058">
    <property type="entry name" value="AB_hydrolase_fold"/>
</dbReference>
<keyword evidence="2" id="KW-0442">Lipid degradation</keyword>
<keyword evidence="1" id="KW-0378">Hydrolase</keyword>
<accession>A0A7Y7B861</accession>
<dbReference type="GO" id="GO:0003847">
    <property type="term" value="F:1-alkyl-2-acetylglycerophosphocholine esterase activity"/>
    <property type="evidence" value="ECO:0007669"/>
    <property type="project" value="TreeGrafter"/>
</dbReference>
<feature type="compositionally biased region" description="Polar residues" evidence="4">
    <location>
        <begin position="433"/>
        <end position="457"/>
    </location>
</feature>
<comment type="caution">
    <text evidence="6">The sequence shown here is derived from an EMBL/GenBank/DDBJ whole genome shotgun (WGS) entry which is preliminary data.</text>
</comment>
<proteinExistence type="predicted"/>
<evidence type="ECO:0000256" key="2">
    <source>
        <dbReference type="ARBA" id="ARBA00022963"/>
    </source>
</evidence>
<feature type="region of interest" description="Disordered" evidence="4">
    <location>
        <begin position="418"/>
        <end position="457"/>
    </location>
</feature>
<protein>
    <submittedName>
        <fullName evidence="6">Esterase</fullName>
    </submittedName>
</protein>
<name>A0A7Y7B861_STRMO</name>
<dbReference type="Pfam" id="PF03403">
    <property type="entry name" value="PAF-AH_p_II"/>
    <property type="match status" value="1"/>
</dbReference>
<dbReference type="RefSeq" id="WP_171084178.1">
    <property type="nucleotide sequence ID" value="NZ_BNBU01000001.1"/>
</dbReference>
<evidence type="ECO:0000256" key="1">
    <source>
        <dbReference type="ARBA" id="ARBA00022801"/>
    </source>
</evidence>
<evidence type="ECO:0000313" key="6">
    <source>
        <dbReference type="EMBL" id="NVK80351.1"/>
    </source>
</evidence>
<organism evidence="6 7">
    <name type="scientific">Streptomyces morookaense</name>
    <name type="common">Streptoverticillium morookaense</name>
    <dbReference type="NCBI Taxonomy" id="1970"/>
    <lineage>
        <taxon>Bacteria</taxon>
        <taxon>Bacillati</taxon>
        <taxon>Actinomycetota</taxon>
        <taxon>Actinomycetes</taxon>
        <taxon>Kitasatosporales</taxon>
        <taxon>Streptomycetaceae</taxon>
        <taxon>Streptomyces</taxon>
    </lineage>
</organism>